<keyword evidence="3" id="KW-1185">Reference proteome</keyword>
<evidence type="ECO:0000313" key="2">
    <source>
        <dbReference type="EMBL" id="TXL69291.1"/>
    </source>
</evidence>
<dbReference type="OrthoDB" id="5383110at2"/>
<accession>A0A5C8P6H8</accession>
<evidence type="ECO:0000259" key="1">
    <source>
        <dbReference type="Pfam" id="PF14534"/>
    </source>
</evidence>
<comment type="caution">
    <text evidence="2">The sequence shown here is derived from an EMBL/GenBank/DDBJ whole genome shotgun (WGS) entry which is preliminary data.</text>
</comment>
<feature type="domain" description="DUF4440" evidence="1">
    <location>
        <begin position="32"/>
        <end position="131"/>
    </location>
</feature>
<protein>
    <submittedName>
        <fullName evidence="2">Nuclear transport factor 2 family protein</fullName>
    </submittedName>
</protein>
<dbReference type="Proteomes" id="UP000321638">
    <property type="component" value="Unassembled WGS sequence"/>
</dbReference>
<dbReference type="AlphaFoldDB" id="A0A5C8P6H8"/>
<sequence length="144" mass="15258">MAVAGAFVLTTSSLLPARRPVSQPSDEAAVNQAVETLRKAMLAGDRAQLEALVADQLSYGHSGGAVETKAQFIDVIASRKTVYKTITLSDATVTVAGTNAIARHTFAAEFESEGKPGTARIGVLQVWQKQGTSRKLLARQAFKT</sequence>
<reference evidence="2 3" key="1">
    <citation type="submission" date="2019-06" db="EMBL/GenBank/DDBJ databases">
        <title>New taxonomy in bacterial strain CC-CFT640, isolated from vineyard.</title>
        <authorList>
            <person name="Lin S.-Y."/>
            <person name="Tsai C.-F."/>
            <person name="Young C.-C."/>
        </authorList>
    </citation>
    <scope>NUCLEOTIDE SEQUENCE [LARGE SCALE GENOMIC DNA]</scope>
    <source>
        <strain evidence="2 3">CC-CFT640</strain>
    </source>
</reference>
<organism evidence="2 3">
    <name type="scientific">Vineibacter terrae</name>
    <dbReference type="NCBI Taxonomy" id="2586908"/>
    <lineage>
        <taxon>Bacteria</taxon>
        <taxon>Pseudomonadati</taxon>
        <taxon>Pseudomonadota</taxon>
        <taxon>Alphaproteobacteria</taxon>
        <taxon>Hyphomicrobiales</taxon>
        <taxon>Vineibacter</taxon>
    </lineage>
</organism>
<dbReference type="InterPro" id="IPR032710">
    <property type="entry name" value="NTF2-like_dom_sf"/>
</dbReference>
<evidence type="ECO:0000313" key="3">
    <source>
        <dbReference type="Proteomes" id="UP000321638"/>
    </source>
</evidence>
<proteinExistence type="predicted"/>
<name>A0A5C8P6H8_9HYPH</name>
<gene>
    <name evidence="2" type="ORF">FHP25_39635</name>
</gene>
<dbReference type="SUPFAM" id="SSF54427">
    <property type="entry name" value="NTF2-like"/>
    <property type="match status" value="1"/>
</dbReference>
<dbReference type="Pfam" id="PF14534">
    <property type="entry name" value="DUF4440"/>
    <property type="match status" value="1"/>
</dbReference>
<dbReference type="Gene3D" id="3.10.450.50">
    <property type="match status" value="1"/>
</dbReference>
<dbReference type="EMBL" id="VDUZ01000090">
    <property type="protein sequence ID" value="TXL69291.1"/>
    <property type="molecule type" value="Genomic_DNA"/>
</dbReference>
<dbReference type="InterPro" id="IPR027843">
    <property type="entry name" value="DUF4440"/>
</dbReference>